<evidence type="ECO:0000313" key="2">
    <source>
        <dbReference type="EMBL" id="BBY38099.1"/>
    </source>
</evidence>
<sequence>MSHVVGKKGAPSTTESLAGVGSLGAQPQSKIKPVHIWAAVGGAILAFQLYVVISWLSGANFERVPAGPSDPPLAMKVILVTFTVLCLGGLPIAIYYFIVRPWRRERRITLDGMLIGACGAMFFQDPLLNYFNTWSTYNTWLWNRGSWVQNIPGWQSFGKPGAMMAEPALINVGGYAFVVLLCTILGCWVMRKVKERFPNISTVGLIGVTFGYTVLWDLVMEGLIFLPMGFFTYPGAIRAVSLNAGTYYQWPIYEGLMWGGVQAGLCCLRYFTDDRGRTFVERGLDSVRGGFAKQQGIRFLAIFGGVSAFFFVLYNIPAQWVAMHQDPWPADLLKRSYFLMGICGADTDRPCPDPALPVPLKNSGYINHDGQLVLPDGVKLPVNVPIERGK</sequence>
<feature type="transmembrane region" description="Helical" evidence="1">
    <location>
        <begin position="297"/>
        <end position="316"/>
    </location>
</feature>
<gene>
    <name evidence="3" type="ORF">BST30_15565</name>
    <name evidence="2" type="ORF">MMAN_22330</name>
</gene>
<dbReference type="EMBL" id="MVHW01000017">
    <property type="protein sequence ID" value="ORB04888.1"/>
    <property type="molecule type" value="Genomic_DNA"/>
</dbReference>
<dbReference type="AlphaFoldDB" id="A0A1X0FTP2"/>
<name>A0A1X0FTP2_MYCNT</name>
<proteinExistence type="predicted"/>
<evidence type="ECO:0000256" key="1">
    <source>
        <dbReference type="SAM" id="Phobius"/>
    </source>
</evidence>
<evidence type="ECO:0000313" key="4">
    <source>
        <dbReference type="Proteomes" id="UP000192760"/>
    </source>
</evidence>
<feature type="transmembrane region" description="Helical" evidence="1">
    <location>
        <begin position="250"/>
        <end position="272"/>
    </location>
</feature>
<feature type="transmembrane region" description="Helical" evidence="1">
    <location>
        <begin position="168"/>
        <end position="190"/>
    </location>
</feature>
<feature type="transmembrane region" description="Helical" evidence="1">
    <location>
        <begin position="36"/>
        <end position="57"/>
    </location>
</feature>
<keyword evidence="5" id="KW-1185">Reference proteome</keyword>
<dbReference type="Proteomes" id="UP000192760">
    <property type="component" value="Unassembled WGS sequence"/>
</dbReference>
<dbReference type="RefSeq" id="WP_083095906.1">
    <property type="nucleotide sequence ID" value="NZ_AP022590.1"/>
</dbReference>
<dbReference type="Pfam" id="PF17198">
    <property type="entry name" value="AveC_like"/>
    <property type="match status" value="1"/>
</dbReference>
<evidence type="ECO:0000313" key="5">
    <source>
        <dbReference type="Proteomes" id="UP000465812"/>
    </source>
</evidence>
<reference evidence="3 4" key="1">
    <citation type="submission" date="2017-02" db="EMBL/GenBank/DDBJ databases">
        <title>The new phylogeny of genus Mycobacterium.</title>
        <authorList>
            <person name="Tortoli E."/>
            <person name="Trovato A."/>
            <person name="Cirillo D.M."/>
        </authorList>
    </citation>
    <scope>NUCLEOTIDE SEQUENCE [LARGE SCALE GENOMIC DNA]</scope>
    <source>
        <strain evidence="3 4">DSM 45255</strain>
    </source>
</reference>
<dbReference type="STRING" id="560555.BST30_15565"/>
<reference evidence="2 5" key="2">
    <citation type="journal article" date="2019" name="Emerg. Microbes Infect.">
        <title>Comprehensive subspecies identification of 175 nontuberculous mycobacteria species based on 7547 genomic profiles.</title>
        <authorList>
            <person name="Matsumoto Y."/>
            <person name="Kinjo T."/>
            <person name="Motooka D."/>
            <person name="Nabeya D."/>
            <person name="Jung N."/>
            <person name="Uechi K."/>
            <person name="Horii T."/>
            <person name="Iida T."/>
            <person name="Fujita J."/>
            <person name="Nakamura S."/>
        </authorList>
    </citation>
    <scope>NUCLEOTIDE SEQUENCE [LARGE SCALE GENOMIC DNA]</scope>
    <source>
        <strain evidence="2 5">JCM 18113</strain>
    </source>
</reference>
<accession>A0A1X0FTP2</accession>
<evidence type="ECO:0000313" key="3">
    <source>
        <dbReference type="EMBL" id="ORB04888.1"/>
    </source>
</evidence>
<feature type="transmembrane region" description="Helical" evidence="1">
    <location>
        <begin position="77"/>
        <end position="98"/>
    </location>
</feature>
<reference evidence="2" key="3">
    <citation type="submission" date="2020-02" db="EMBL/GenBank/DDBJ databases">
        <authorList>
            <person name="Matsumoto Y."/>
            <person name="Motooka D."/>
            <person name="Nakamura S."/>
        </authorList>
    </citation>
    <scope>NUCLEOTIDE SEQUENCE</scope>
    <source>
        <strain evidence="2">JCM 18113</strain>
    </source>
</reference>
<protein>
    <submittedName>
        <fullName evidence="3">DUF5135 domain-containing protein</fullName>
    </submittedName>
</protein>
<dbReference type="InterPro" id="IPR033459">
    <property type="entry name" value="AveC-like"/>
</dbReference>
<keyword evidence="1" id="KW-0812">Transmembrane</keyword>
<keyword evidence="1" id="KW-1133">Transmembrane helix</keyword>
<organism evidence="3 4">
    <name type="scientific">Mycobacterium mantenii</name>
    <dbReference type="NCBI Taxonomy" id="560555"/>
    <lineage>
        <taxon>Bacteria</taxon>
        <taxon>Bacillati</taxon>
        <taxon>Actinomycetota</taxon>
        <taxon>Actinomycetes</taxon>
        <taxon>Mycobacteriales</taxon>
        <taxon>Mycobacteriaceae</taxon>
        <taxon>Mycobacterium</taxon>
        <taxon>Mycobacterium avium complex (MAC)</taxon>
    </lineage>
</organism>
<keyword evidence="1" id="KW-0472">Membrane</keyword>
<dbReference type="Proteomes" id="UP000465812">
    <property type="component" value="Chromosome"/>
</dbReference>
<feature type="transmembrane region" description="Helical" evidence="1">
    <location>
        <begin position="110"/>
        <end position="131"/>
    </location>
</feature>
<feature type="transmembrane region" description="Helical" evidence="1">
    <location>
        <begin position="202"/>
        <end position="230"/>
    </location>
</feature>
<dbReference type="EMBL" id="AP022590">
    <property type="protein sequence ID" value="BBY38099.1"/>
    <property type="molecule type" value="Genomic_DNA"/>
</dbReference>